<reference evidence="1" key="2">
    <citation type="submission" date="2023-03" db="EMBL/GenBank/DDBJ databases">
        <authorList>
            <person name="Inwood S.N."/>
            <person name="Skelly J.G."/>
            <person name="Guhlin J."/>
            <person name="Harrop T.W.R."/>
            <person name="Goldson S.G."/>
            <person name="Dearden P.K."/>
        </authorList>
    </citation>
    <scope>NUCLEOTIDE SEQUENCE</scope>
    <source>
        <strain evidence="1">Irish</strain>
        <tissue evidence="1">Whole body</tissue>
    </source>
</reference>
<evidence type="ECO:0000313" key="1">
    <source>
        <dbReference type="EMBL" id="KAK0165704.1"/>
    </source>
</evidence>
<evidence type="ECO:0000313" key="2">
    <source>
        <dbReference type="Proteomes" id="UP001168990"/>
    </source>
</evidence>
<protein>
    <submittedName>
        <fullName evidence="1">Uncharacterized protein</fullName>
    </submittedName>
</protein>
<reference evidence="1" key="1">
    <citation type="journal article" date="2023" name="bioRxiv">
        <title>Scaffold-level genome assemblies of two parasitoid biocontrol wasps reveal the parthenogenesis mechanism and an associated novel virus.</title>
        <authorList>
            <person name="Inwood S."/>
            <person name="Skelly J."/>
            <person name="Guhlin J."/>
            <person name="Harrop T."/>
            <person name="Goldson S."/>
            <person name="Dearden P."/>
        </authorList>
    </citation>
    <scope>NUCLEOTIDE SEQUENCE</scope>
    <source>
        <strain evidence="1">Irish</strain>
        <tissue evidence="1">Whole body</tissue>
    </source>
</reference>
<dbReference type="AlphaFoldDB" id="A0AA39FA02"/>
<dbReference type="EMBL" id="JAQQBS010001422">
    <property type="protein sequence ID" value="KAK0165704.1"/>
    <property type="molecule type" value="Genomic_DNA"/>
</dbReference>
<comment type="caution">
    <text evidence="1">The sequence shown here is derived from an EMBL/GenBank/DDBJ whole genome shotgun (WGS) entry which is preliminary data.</text>
</comment>
<organism evidence="1 2">
    <name type="scientific">Microctonus aethiopoides</name>
    <dbReference type="NCBI Taxonomy" id="144406"/>
    <lineage>
        <taxon>Eukaryota</taxon>
        <taxon>Metazoa</taxon>
        <taxon>Ecdysozoa</taxon>
        <taxon>Arthropoda</taxon>
        <taxon>Hexapoda</taxon>
        <taxon>Insecta</taxon>
        <taxon>Pterygota</taxon>
        <taxon>Neoptera</taxon>
        <taxon>Endopterygota</taxon>
        <taxon>Hymenoptera</taxon>
        <taxon>Apocrita</taxon>
        <taxon>Ichneumonoidea</taxon>
        <taxon>Braconidae</taxon>
        <taxon>Euphorinae</taxon>
        <taxon>Microctonus</taxon>
    </lineage>
</organism>
<sequence length="199" mass="23248">MEWEQVGEDSRDGMMMMMVEWKWMHEDEMRAVVTVDVDVTSKEGSKDPRKDPRIQGSPLISADPFDFPLIPTILLRINYDGINNDGTNNHSSSYMIIDYTASARPGINWNFDITIAYLQGKPIDLPTMIMTSRLLCHIVRFDRLFPSSVIPRNSELLSKWVYERWKEKQNILASVECCRNVARMLQELKNYILDFILFY</sequence>
<keyword evidence="2" id="KW-1185">Reference proteome</keyword>
<accession>A0AA39FA02</accession>
<dbReference type="Proteomes" id="UP001168990">
    <property type="component" value="Unassembled WGS sequence"/>
</dbReference>
<gene>
    <name evidence="1" type="ORF">PV328_004203</name>
</gene>
<name>A0AA39FA02_9HYME</name>
<proteinExistence type="predicted"/>